<reference evidence="5" key="1">
    <citation type="journal article" date="2014" name="Int. J. Syst. Evol. Microbiol.">
        <title>Complete genome sequence of Corynebacterium casei LMG S-19264T (=DSM 44701T), isolated from a smear-ripened cheese.</title>
        <authorList>
            <consortium name="US DOE Joint Genome Institute (JGI-PGF)"/>
            <person name="Walter F."/>
            <person name="Albersmeier A."/>
            <person name="Kalinowski J."/>
            <person name="Ruckert C."/>
        </authorList>
    </citation>
    <scope>NUCLEOTIDE SEQUENCE</scope>
    <source>
        <strain evidence="5">KCTC 22169</strain>
    </source>
</reference>
<protein>
    <submittedName>
        <fullName evidence="5">ABC transporter substrate-binding protein</fullName>
    </submittedName>
</protein>
<dbReference type="InterPro" id="IPR038404">
    <property type="entry name" value="TRAP_DctP_sf"/>
</dbReference>
<dbReference type="AlphaFoldDB" id="A0A918KU27"/>
<evidence type="ECO:0000256" key="2">
    <source>
        <dbReference type="ARBA" id="ARBA00022448"/>
    </source>
</evidence>
<evidence type="ECO:0000256" key="4">
    <source>
        <dbReference type="SAM" id="SignalP"/>
    </source>
</evidence>
<dbReference type="Gene3D" id="3.40.190.170">
    <property type="entry name" value="Bacterial extracellular solute-binding protein, family 7"/>
    <property type="match status" value="1"/>
</dbReference>
<dbReference type="InterPro" id="IPR018389">
    <property type="entry name" value="DctP_fam"/>
</dbReference>
<dbReference type="Proteomes" id="UP000626148">
    <property type="component" value="Unassembled WGS sequence"/>
</dbReference>
<evidence type="ECO:0000256" key="3">
    <source>
        <dbReference type="ARBA" id="ARBA00022729"/>
    </source>
</evidence>
<evidence type="ECO:0000313" key="5">
    <source>
        <dbReference type="EMBL" id="GGX73687.1"/>
    </source>
</evidence>
<dbReference type="PANTHER" id="PTHR33376:SF7">
    <property type="entry name" value="C4-DICARBOXYLATE-BINDING PROTEIN DCTB"/>
    <property type="match status" value="1"/>
</dbReference>
<keyword evidence="3 4" id="KW-0732">Signal</keyword>
<gene>
    <name evidence="5" type="ORF">GCM10007392_46460</name>
</gene>
<dbReference type="GO" id="GO:0055085">
    <property type="term" value="P:transmembrane transport"/>
    <property type="evidence" value="ECO:0007669"/>
    <property type="project" value="InterPro"/>
</dbReference>
<feature type="chain" id="PRO_5037893370" evidence="4">
    <location>
        <begin position="26"/>
        <end position="337"/>
    </location>
</feature>
<comment type="caution">
    <text evidence="5">The sequence shown here is derived from an EMBL/GenBank/DDBJ whole genome shotgun (WGS) entry which is preliminary data.</text>
</comment>
<dbReference type="CDD" id="cd13666">
    <property type="entry name" value="PBP2_TRAP_DctP_like_1"/>
    <property type="match status" value="1"/>
</dbReference>
<organism evidence="5 6">
    <name type="scientific">Saccharospirillum salsuginis</name>
    <dbReference type="NCBI Taxonomy" id="418750"/>
    <lineage>
        <taxon>Bacteria</taxon>
        <taxon>Pseudomonadati</taxon>
        <taxon>Pseudomonadota</taxon>
        <taxon>Gammaproteobacteria</taxon>
        <taxon>Oceanospirillales</taxon>
        <taxon>Saccharospirillaceae</taxon>
        <taxon>Saccharospirillum</taxon>
    </lineage>
</organism>
<dbReference type="Pfam" id="PF03480">
    <property type="entry name" value="DctP"/>
    <property type="match status" value="1"/>
</dbReference>
<evidence type="ECO:0000256" key="1">
    <source>
        <dbReference type="ARBA" id="ARBA00009023"/>
    </source>
</evidence>
<evidence type="ECO:0000313" key="6">
    <source>
        <dbReference type="Proteomes" id="UP000626148"/>
    </source>
</evidence>
<accession>A0A918KU27</accession>
<dbReference type="EMBL" id="BMXR01000017">
    <property type="protein sequence ID" value="GGX73687.1"/>
    <property type="molecule type" value="Genomic_DNA"/>
</dbReference>
<proteinExistence type="inferred from homology"/>
<name>A0A918KU27_9GAMM</name>
<keyword evidence="6" id="KW-1185">Reference proteome</keyword>
<reference evidence="5" key="2">
    <citation type="submission" date="2020-09" db="EMBL/GenBank/DDBJ databases">
        <authorList>
            <person name="Sun Q."/>
            <person name="Kim S."/>
        </authorList>
    </citation>
    <scope>NUCLEOTIDE SEQUENCE</scope>
    <source>
        <strain evidence="5">KCTC 22169</strain>
    </source>
</reference>
<comment type="similarity">
    <text evidence="1">Belongs to the bacterial solute-binding protein 7 family.</text>
</comment>
<feature type="signal peptide" evidence="4">
    <location>
        <begin position="1"/>
        <end position="25"/>
    </location>
</feature>
<dbReference type="PANTHER" id="PTHR33376">
    <property type="match status" value="1"/>
</dbReference>
<keyword evidence="2" id="KW-0813">Transport</keyword>
<sequence>MAHTKSTLALLVVLVVSMLTGTVHAATEWHVSLWGQRRAFTEHLEKLAELVAEKTNGDFTLNLSYGGLAKNTENLDGISNGDFEMAQICAGYHPEKNPLLTVLELPFLGVENLAQEVEVSMALYHHPAVVREMEQWNAIILMPSPLPQYNVIGQGRAPASLDDFSGIRVRATGGIGNALAMLGAQPTPMPATEVRQAMNSGAIEGASFAPHAHMSFSTLDASNWWTTNLNPGTVNCPVIVNTDALRRLSSNHRRALASSVPKALAHYITYYNQETMEDWLPTLEERDIELVTFSDDELGRLRVLVAQPAAEAWIRQQTERGLPGRELYEFVISTLNH</sequence>
<dbReference type="NCBIfam" id="NF037995">
    <property type="entry name" value="TRAP_S1"/>
    <property type="match status" value="1"/>
</dbReference>